<proteinExistence type="predicted"/>
<dbReference type="InterPro" id="IPR006118">
    <property type="entry name" value="Recombinase_CS"/>
</dbReference>
<keyword evidence="3" id="KW-0233">DNA recombination</keyword>
<dbReference type="STRING" id="121292.AU252_08710"/>
<evidence type="ECO:0000256" key="5">
    <source>
        <dbReference type="PROSITE-ProRule" id="PRU10137"/>
    </source>
</evidence>
<dbReference type="SUPFAM" id="SSF53041">
    <property type="entry name" value="Resolvase-like"/>
    <property type="match status" value="1"/>
</dbReference>
<evidence type="ECO:0000313" key="8">
    <source>
        <dbReference type="Proteomes" id="UP000065151"/>
    </source>
</evidence>
<evidence type="ECO:0000259" key="6">
    <source>
        <dbReference type="PROSITE" id="PS51736"/>
    </source>
</evidence>
<feature type="domain" description="Resolvase/invertase-type recombinase catalytic" evidence="6">
    <location>
        <begin position="4"/>
        <end position="78"/>
    </location>
</feature>
<organism evidence="7">
    <name type="scientific">Pseudarthrobacter sulfonivorans</name>
    <dbReference type="NCBI Taxonomy" id="121292"/>
    <lineage>
        <taxon>Bacteria</taxon>
        <taxon>Bacillati</taxon>
        <taxon>Actinomycetota</taxon>
        <taxon>Actinomycetes</taxon>
        <taxon>Micrococcales</taxon>
        <taxon>Micrococcaceae</taxon>
        <taxon>Pseudarthrobacter</taxon>
    </lineage>
</organism>
<sequence length="78" mass="8238">MTGLLIGYARVSTNDQALTAQKNALAALGVTPEQTFTGQSLTGANRARPGLREALAECRARTRKGVQVAKAKGRLRGK</sequence>
<dbReference type="PROSITE" id="PS00397">
    <property type="entry name" value="RECOMBINASES_1"/>
    <property type="match status" value="1"/>
</dbReference>
<evidence type="ECO:0000256" key="2">
    <source>
        <dbReference type="ARBA" id="ARBA00023125"/>
    </source>
</evidence>
<feature type="active site" description="O-(5'-phospho-DNA)-serine intermediate" evidence="4 5">
    <location>
        <position position="12"/>
    </location>
</feature>
<dbReference type="KEGG" id="psul:AU252_08710"/>
<dbReference type="GO" id="GO:0003677">
    <property type="term" value="F:DNA binding"/>
    <property type="evidence" value="ECO:0007669"/>
    <property type="project" value="UniProtKB-KW"/>
</dbReference>
<dbReference type="PROSITE" id="PS51736">
    <property type="entry name" value="RECOMBINASES_3"/>
    <property type="match status" value="1"/>
</dbReference>
<evidence type="ECO:0000256" key="1">
    <source>
        <dbReference type="ARBA" id="ARBA00022908"/>
    </source>
</evidence>
<keyword evidence="2" id="KW-0238">DNA-binding</keyword>
<dbReference type="InterPro" id="IPR036162">
    <property type="entry name" value="Resolvase-like_N_sf"/>
</dbReference>
<gene>
    <name evidence="7" type="ORF">AU252_08710</name>
</gene>
<evidence type="ECO:0000256" key="4">
    <source>
        <dbReference type="PIRSR" id="PIRSR606118-50"/>
    </source>
</evidence>
<evidence type="ECO:0000313" key="7">
    <source>
        <dbReference type="EMBL" id="ALV41218.1"/>
    </source>
</evidence>
<dbReference type="EMBL" id="CP013747">
    <property type="protein sequence ID" value="ALV41218.1"/>
    <property type="molecule type" value="Genomic_DNA"/>
</dbReference>
<name>A0A0U2XBA1_9MICC</name>
<dbReference type="AlphaFoldDB" id="A0A0U2XBA1"/>
<keyword evidence="1" id="KW-0229">DNA integration</keyword>
<reference evidence="7 8" key="1">
    <citation type="submission" date="2015-12" db="EMBL/GenBank/DDBJ databases">
        <authorList>
            <person name="Shamseldin A."/>
            <person name="Moawad H."/>
            <person name="Abd El-Rahim W.M."/>
            <person name="Sadowsky M.J."/>
        </authorList>
    </citation>
    <scope>NUCLEOTIDE SEQUENCE [LARGE SCALE GENOMIC DNA]</scope>
    <source>
        <strain evidence="7 8">Ar51</strain>
    </source>
</reference>
<dbReference type="GO" id="GO:0015074">
    <property type="term" value="P:DNA integration"/>
    <property type="evidence" value="ECO:0007669"/>
    <property type="project" value="UniProtKB-KW"/>
</dbReference>
<protein>
    <recommendedName>
        <fullName evidence="6">Resolvase/invertase-type recombinase catalytic domain-containing protein</fullName>
    </recommendedName>
</protein>
<evidence type="ECO:0000256" key="3">
    <source>
        <dbReference type="ARBA" id="ARBA00023172"/>
    </source>
</evidence>
<dbReference type="GO" id="GO:0000150">
    <property type="term" value="F:DNA strand exchange activity"/>
    <property type="evidence" value="ECO:0007669"/>
    <property type="project" value="InterPro"/>
</dbReference>
<dbReference type="Gene3D" id="3.40.50.1390">
    <property type="entry name" value="Resolvase, N-terminal catalytic domain"/>
    <property type="match status" value="1"/>
</dbReference>
<dbReference type="Proteomes" id="UP000065151">
    <property type="component" value="Chromosome"/>
</dbReference>
<dbReference type="Pfam" id="PF00239">
    <property type="entry name" value="Resolvase"/>
    <property type="match status" value="1"/>
</dbReference>
<dbReference type="InterPro" id="IPR006119">
    <property type="entry name" value="Resolv_N"/>
</dbReference>
<accession>A0A0U2XBA1</accession>